<organism evidence="4 5">
    <name type="scientific">Escherichia phage O18-011</name>
    <dbReference type="NCBI Taxonomy" id="2742113"/>
    <lineage>
        <taxon>Viruses</taxon>
        <taxon>Duplodnaviria</taxon>
        <taxon>Heunggongvirae</taxon>
        <taxon>Uroviricota</taxon>
        <taxon>Caudoviricetes</taxon>
        <taxon>Mktvariviridae</taxon>
        <taxon>Gordonclarkvirinae</taxon>
        <taxon>Kuravirus</taxon>
        <taxon>Kuravirus O18011</taxon>
    </lineage>
</organism>
<feature type="region of interest" description="Disordered" evidence="3">
    <location>
        <begin position="159"/>
        <end position="184"/>
    </location>
</feature>
<feature type="compositionally biased region" description="Polar residues" evidence="3">
    <location>
        <begin position="161"/>
        <end position="171"/>
    </location>
</feature>
<dbReference type="CDD" id="cd07557">
    <property type="entry name" value="trimeric_dUTPase"/>
    <property type="match status" value="1"/>
</dbReference>
<dbReference type="NCBIfam" id="TIGR02274">
    <property type="entry name" value="dCTP_deam"/>
    <property type="match status" value="1"/>
</dbReference>
<accession>A0A6J4EGU9</accession>
<evidence type="ECO:0000256" key="2">
    <source>
        <dbReference type="ARBA" id="ARBA00023080"/>
    </source>
</evidence>
<evidence type="ECO:0000256" key="3">
    <source>
        <dbReference type="SAM" id="MobiDB-lite"/>
    </source>
</evidence>
<dbReference type="PANTHER" id="PTHR42680:SF3">
    <property type="entry name" value="DCTP DEAMINASE"/>
    <property type="match status" value="1"/>
</dbReference>
<dbReference type="InterPro" id="IPR036157">
    <property type="entry name" value="dUTPase-like_sf"/>
</dbReference>
<reference evidence="4 5" key="1">
    <citation type="submission" date="2020-06" db="EMBL/GenBank/DDBJ databases">
        <title>Genomic and proteomic analysis of O18-011, a novel Escherichia coli phage.</title>
        <authorList>
            <person name="Shahin K."/>
            <person name="Bao H."/>
            <person name="Soleimani-Delfan A."/>
            <person name="Wang R."/>
        </authorList>
    </citation>
    <scope>NUCLEOTIDE SEQUENCE [LARGE SCALE GENOMIC DNA]</scope>
</reference>
<dbReference type="Pfam" id="PF22769">
    <property type="entry name" value="DCD"/>
    <property type="match status" value="1"/>
</dbReference>
<dbReference type="KEGG" id="vg:77949813"/>
<name>A0A6J4EGU9_9CAUD</name>
<dbReference type="Proteomes" id="UP000504721">
    <property type="component" value="Segment"/>
</dbReference>
<keyword evidence="1" id="KW-0378">Hydrolase</keyword>
<keyword evidence="5" id="KW-1185">Reference proteome</keyword>
<sequence>MSLLGSPELHKLIDDGVIDAPHSAVNSSSIDVRIGDRVLMEGAANGVVDISAKESPNFNEVMIPEEGLVIKPGECFLAHTVETFNLPDNISCDFMLRSTVGRCFLEHMHAGHADGGWHGSQLTMEFKNVLQHHSLLIKPGMRIGQMEFFKHSSSEEDSYATKGSYNNQQGPTKAFGGTNHADML</sequence>
<dbReference type="GO" id="GO:0006229">
    <property type="term" value="P:dUTP biosynthetic process"/>
    <property type="evidence" value="ECO:0007669"/>
    <property type="project" value="InterPro"/>
</dbReference>
<dbReference type="SUPFAM" id="SSF51283">
    <property type="entry name" value="dUTPase-like"/>
    <property type="match status" value="1"/>
</dbReference>
<evidence type="ECO:0000313" key="5">
    <source>
        <dbReference type="Proteomes" id="UP000504721"/>
    </source>
</evidence>
<dbReference type="GO" id="GO:0008829">
    <property type="term" value="F:dCTP deaminase activity"/>
    <property type="evidence" value="ECO:0007669"/>
    <property type="project" value="InterPro"/>
</dbReference>
<evidence type="ECO:0000256" key="1">
    <source>
        <dbReference type="ARBA" id="ARBA00022801"/>
    </source>
</evidence>
<dbReference type="InterPro" id="IPR033704">
    <property type="entry name" value="dUTPase_trimeric"/>
</dbReference>
<dbReference type="Gene3D" id="2.70.40.10">
    <property type="match status" value="1"/>
</dbReference>
<dbReference type="EMBL" id="LC553735">
    <property type="protein sequence ID" value="BCG45144.1"/>
    <property type="molecule type" value="Genomic_DNA"/>
</dbReference>
<evidence type="ECO:0000313" key="4">
    <source>
        <dbReference type="EMBL" id="BCG45144.1"/>
    </source>
</evidence>
<dbReference type="InterPro" id="IPR011962">
    <property type="entry name" value="dCTP_deaminase"/>
</dbReference>
<protein>
    <submittedName>
        <fullName evidence="4">dCTP deaminase</fullName>
    </submittedName>
</protein>
<keyword evidence="2" id="KW-0546">Nucleotide metabolism</keyword>
<dbReference type="GeneID" id="77949813"/>
<proteinExistence type="predicted"/>
<dbReference type="PANTHER" id="PTHR42680">
    <property type="entry name" value="DCTP DEAMINASE"/>
    <property type="match status" value="1"/>
</dbReference>
<dbReference type="RefSeq" id="YP_010673516.1">
    <property type="nucleotide sequence ID" value="NC_070985.1"/>
</dbReference>